<reference evidence="3" key="1">
    <citation type="submission" date="2023-07" db="EMBL/GenBank/DDBJ databases">
        <authorList>
            <consortium name="CYATHOMIX"/>
        </authorList>
    </citation>
    <scope>NUCLEOTIDE SEQUENCE</scope>
    <source>
        <strain evidence="3">N/A</strain>
    </source>
</reference>
<dbReference type="SMART" id="SM00198">
    <property type="entry name" value="SCP"/>
    <property type="match status" value="1"/>
</dbReference>
<organism evidence="3 4">
    <name type="scientific">Cylicocyclus nassatus</name>
    <name type="common">Nematode worm</name>
    <dbReference type="NCBI Taxonomy" id="53992"/>
    <lineage>
        <taxon>Eukaryota</taxon>
        <taxon>Metazoa</taxon>
        <taxon>Ecdysozoa</taxon>
        <taxon>Nematoda</taxon>
        <taxon>Chromadorea</taxon>
        <taxon>Rhabditida</taxon>
        <taxon>Rhabditina</taxon>
        <taxon>Rhabditomorpha</taxon>
        <taxon>Strongyloidea</taxon>
        <taxon>Strongylidae</taxon>
        <taxon>Cylicocyclus</taxon>
    </lineage>
</organism>
<comment type="caution">
    <text evidence="3">The sequence shown here is derived from an EMBL/GenBank/DDBJ whole genome shotgun (WGS) entry which is preliminary data.</text>
</comment>
<evidence type="ECO:0000259" key="2">
    <source>
        <dbReference type="SMART" id="SM00198"/>
    </source>
</evidence>
<dbReference type="AlphaFoldDB" id="A0AA36GP87"/>
<sequence>MYWPPVFSVNQNAQNQDIPSYKEAAEYLPVEADISQNLPSFPSNRTTLPLTKRIKINYSILSNNQIFNGVRPQDSTTNLSGRDASTATTEAGGKSTSAAAETTAHDSGGETTGAGGSTAAGEGSTAAKGATTGTGAGAETTEAGETGETTAAGSTTTGAGAGETTTTGQKETEARVPPANNQMCPGNKRTTDKIRKKALNLTNWRRSVLAQGQVVKRNGVYMPTAANMQKLENRYYIPKSDVASAEAPRVDAMAASIKEWWKRVRLDDPVGLHCHFRAKHQSIQVRTFTRMAWANTNKISCTVQGCGDRWHTVCLYSPFGNQVEERIYIPGTTCSACPAGTFCNGVLGLCEAPES</sequence>
<dbReference type="InterPro" id="IPR014044">
    <property type="entry name" value="CAP_dom"/>
</dbReference>
<evidence type="ECO:0000313" key="3">
    <source>
        <dbReference type="EMBL" id="CAJ0595634.1"/>
    </source>
</evidence>
<evidence type="ECO:0000256" key="1">
    <source>
        <dbReference type="SAM" id="MobiDB-lite"/>
    </source>
</evidence>
<dbReference type="EMBL" id="CATQJL010000112">
    <property type="protein sequence ID" value="CAJ0595634.1"/>
    <property type="molecule type" value="Genomic_DNA"/>
</dbReference>
<feature type="region of interest" description="Disordered" evidence="1">
    <location>
        <begin position="68"/>
        <end position="189"/>
    </location>
</feature>
<accession>A0AA36GP87</accession>
<feature type="compositionally biased region" description="Low complexity" evidence="1">
    <location>
        <begin position="119"/>
        <end position="169"/>
    </location>
</feature>
<feature type="domain" description="SCP" evidence="2">
    <location>
        <begin position="193"/>
        <end position="324"/>
    </location>
</feature>
<evidence type="ECO:0000313" key="4">
    <source>
        <dbReference type="Proteomes" id="UP001176961"/>
    </source>
</evidence>
<dbReference type="Proteomes" id="UP001176961">
    <property type="component" value="Unassembled WGS sequence"/>
</dbReference>
<dbReference type="Gene3D" id="3.40.33.10">
    <property type="entry name" value="CAP"/>
    <property type="match status" value="2"/>
</dbReference>
<feature type="compositionally biased region" description="Polar residues" evidence="1">
    <location>
        <begin position="68"/>
        <end position="100"/>
    </location>
</feature>
<gene>
    <name evidence="3" type="ORF">CYNAS_LOCUS7617</name>
</gene>
<protein>
    <recommendedName>
        <fullName evidence="2">SCP domain-containing protein</fullName>
    </recommendedName>
</protein>
<dbReference type="SUPFAM" id="SSF55797">
    <property type="entry name" value="PR-1-like"/>
    <property type="match status" value="1"/>
</dbReference>
<proteinExistence type="predicted"/>
<dbReference type="InterPro" id="IPR035940">
    <property type="entry name" value="CAP_sf"/>
</dbReference>
<keyword evidence="4" id="KW-1185">Reference proteome</keyword>
<name>A0AA36GP87_CYLNA</name>